<evidence type="ECO:0000313" key="1">
    <source>
        <dbReference type="EMBL" id="CAL1676927.1"/>
    </source>
</evidence>
<accession>A0AAV2N9Y0</accession>
<dbReference type="Proteomes" id="UP001497644">
    <property type="component" value="Chromosome 12"/>
</dbReference>
<name>A0AAV2N9Y0_9HYME</name>
<organism evidence="1 2">
    <name type="scientific">Lasius platythorax</name>
    <dbReference type="NCBI Taxonomy" id="488582"/>
    <lineage>
        <taxon>Eukaryota</taxon>
        <taxon>Metazoa</taxon>
        <taxon>Ecdysozoa</taxon>
        <taxon>Arthropoda</taxon>
        <taxon>Hexapoda</taxon>
        <taxon>Insecta</taxon>
        <taxon>Pterygota</taxon>
        <taxon>Neoptera</taxon>
        <taxon>Endopterygota</taxon>
        <taxon>Hymenoptera</taxon>
        <taxon>Apocrita</taxon>
        <taxon>Aculeata</taxon>
        <taxon>Formicoidea</taxon>
        <taxon>Formicidae</taxon>
        <taxon>Formicinae</taxon>
        <taxon>Lasius</taxon>
        <taxon>Lasius</taxon>
    </lineage>
</organism>
<dbReference type="AlphaFoldDB" id="A0AAV2N9Y0"/>
<protein>
    <submittedName>
        <fullName evidence="1">Uncharacterized protein</fullName>
    </submittedName>
</protein>
<reference evidence="1" key="1">
    <citation type="submission" date="2024-04" db="EMBL/GenBank/DDBJ databases">
        <authorList>
            <consortium name="Molecular Ecology Group"/>
        </authorList>
    </citation>
    <scope>NUCLEOTIDE SEQUENCE</scope>
</reference>
<proteinExistence type="predicted"/>
<dbReference type="EMBL" id="OZ034835">
    <property type="protein sequence ID" value="CAL1676927.1"/>
    <property type="molecule type" value="Genomic_DNA"/>
</dbReference>
<keyword evidence="2" id="KW-1185">Reference proteome</keyword>
<evidence type="ECO:0000313" key="2">
    <source>
        <dbReference type="Proteomes" id="UP001497644"/>
    </source>
</evidence>
<sequence length="89" mass="10380">MTRNIMRPLATKPTEFLELVRVIERFSQGVISIREHLLRASRRREANAVLLLPRSHVSEKSGEERFMPFLMDAERGIAVINREYGNNEE</sequence>
<gene>
    <name evidence="1" type="ORF">LPLAT_LOCUS3023</name>
</gene>